<dbReference type="InterPro" id="IPR036188">
    <property type="entry name" value="FAD/NAD-bd_sf"/>
</dbReference>
<evidence type="ECO:0000256" key="1">
    <source>
        <dbReference type="ARBA" id="ARBA00004948"/>
    </source>
</evidence>
<gene>
    <name evidence="7" type="primary">thiO</name>
    <name evidence="7" type="ORF">GCM10023322_69370</name>
</gene>
<keyword evidence="2" id="KW-0784">Thiamine biosynthesis</keyword>
<dbReference type="Gene3D" id="3.30.9.10">
    <property type="entry name" value="D-Amino Acid Oxidase, subunit A, domain 2"/>
    <property type="match status" value="1"/>
</dbReference>
<evidence type="ECO:0000256" key="2">
    <source>
        <dbReference type="ARBA" id="ARBA00022977"/>
    </source>
</evidence>
<keyword evidence="8" id="KW-1185">Reference proteome</keyword>
<dbReference type="SUPFAM" id="SSF54373">
    <property type="entry name" value="FAD-linked reductases, C-terminal domain"/>
    <property type="match status" value="1"/>
</dbReference>
<evidence type="ECO:0000256" key="4">
    <source>
        <dbReference type="ARBA" id="ARBA00049872"/>
    </source>
</evidence>
<dbReference type="EC" id="1.4.3.19" evidence="5"/>
<evidence type="ECO:0000256" key="5">
    <source>
        <dbReference type="ARBA" id="ARBA00050018"/>
    </source>
</evidence>
<evidence type="ECO:0000256" key="3">
    <source>
        <dbReference type="ARBA" id="ARBA00023002"/>
    </source>
</evidence>
<dbReference type="NCBIfam" id="TIGR02352">
    <property type="entry name" value="thiamin_ThiO"/>
    <property type="match status" value="1"/>
</dbReference>
<comment type="caution">
    <text evidence="7">The sequence shown here is derived from an EMBL/GenBank/DDBJ whole genome shotgun (WGS) entry which is preliminary data.</text>
</comment>
<proteinExistence type="predicted"/>
<comment type="pathway">
    <text evidence="1">Cofactor biosynthesis; thiamine diphosphate biosynthesis.</text>
</comment>
<comment type="catalytic activity">
    <reaction evidence="4">
        <text>glycine + O2 + H2O = glyoxylate + H2O2 + NH4(+)</text>
        <dbReference type="Rhea" id="RHEA:11532"/>
        <dbReference type="ChEBI" id="CHEBI:15377"/>
        <dbReference type="ChEBI" id="CHEBI:15379"/>
        <dbReference type="ChEBI" id="CHEBI:16240"/>
        <dbReference type="ChEBI" id="CHEBI:28938"/>
        <dbReference type="ChEBI" id="CHEBI:36655"/>
        <dbReference type="ChEBI" id="CHEBI:57305"/>
        <dbReference type="EC" id="1.4.3.19"/>
    </reaction>
</comment>
<protein>
    <recommendedName>
        <fullName evidence="5">glycine oxidase</fullName>
        <ecNumber evidence="5">1.4.3.19</ecNumber>
    </recommendedName>
</protein>
<sequence length="405" mass="41439">MGSGATDVVVVGAGVIGLSIAWRCAQRGLAVTVLDPAPGSGATWTAAGMLAPATELHYEGRPLLALTLDSAARYPGFVAELADATGVDVGYRRCGTLQAAWDAADLAALRDLHAFQSSLGIESELLTSRQLRAAEPALAAGLPGGLWAADDHQIDNRMLHGALRRAAGGAGVREVTARVGGWLRRGQQVVGVRTESGDRFEAGTVVLAAGAWSAAVAELPAQTGPSTPAGLQVPAGLQASAGLPAEVVPPVRPVKGQTLRLRGPSDLLNHVVRGAVRGSPVYVVPRGDGSLVIGASSEEAGFDLGPRAGAVYELLRDAQLLLPVLGEVRFDEVSTGLRPGSPDNLPMIGGTVVDGLLVATGHYRNGILLAPLTADAVAGLITGEDPGIDLTACDPRRFSRSEVSA</sequence>
<reference evidence="8" key="1">
    <citation type="journal article" date="2019" name="Int. J. Syst. Evol. Microbiol.">
        <title>The Global Catalogue of Microorganisms (GCM) 10K type strain sequencing project: providing services to taxonomists for standard genome sequencing and annotation.</title>
        <authorList>
            <consortium name="The Broad Institute Genomics Platform"/>
            <consortium name="The Broad Institute Genome Sequencing Center for Infectious Disease"/>
            <person name="Wu L."/>
            <person name="Ma J."/>
        </authorList>
    </citation>
    <scope>NUCLEOTIDE SEQUENCE [LARGE SCALE GENOMIC DNA]</scope>
    <source>
        <strain evidence="8">JCM 18304</strain>
    </source>
</reference>
<dbReference type="PANTHER" id="PTHR13847">
    <property type="entry name" value="SARCOSINE DEHYDROGENASE-RELATED"/>
    <property type="match status" value="1"/>
</dbReference>
<dbReference type="SUPFAM" id="SSF51905">
    <property type="entry name" value="FAD/NAD(P)-binding domain"/>
    <property type="match status" value="1"/>
</dbReference>
<dbReference type="Proteomes" id="UP001501570">
    <property type="component" value="Unassembled WGS sequence"/>
</dbReference>
<evidence type="ECO:0000313" key="8">
    <source>
        <dbReference type="Proteomes" id="UP001501570"/>
    </source>
</evidence>
<evidence type="ECO:0000313" key="7">
    <source>
        <dbReference type="EMBL" id="GAA5197647.1"/>
    </source>
</evidence>
<dbReference type="InterPro" id="IPR006076">
    <property type="entry name" value="FAD-dep_OxRdtase"/>
</dbReference>
<evidence type="ECO:0000259" key="6">
    <source>
        <dbReference type="Pfam" id="PF01266"/>
    </source>
</evidence>
<organism evidence="7 8">
    <name type="scientific">Rugosimonospora acidiphila</name>
    <dbReference type="NCBI Taxonomy" id="556531"/>
    <lineage>
        <taxon>Bacteria</taxon>
        <taxon>Bacillati</taxon>
        <taxon>Actinomycetota</taxon>
        <taxon>Actinomycetes</taxon>
        <taxon>Micromonosporales</taxon>
        <taxon>Micromonosporaceae</taxon>
        <taxon>Rugosimonospora</taxon>
    </lineage>
</organism>
<dbReference type="InterPro" id="IPR012727">
    <property type="entry name" value="Gly_oxidase_ThiO"/>
</dbReference>
<dbReference type="Gene3D" id="3.50.50.60">
    <property type="entry name" value="FAD/NAD(P)-binding domain"/>
    <property type="match status" value="1"/>
</dbReference>
<dbReference type="PANTHER" id="PTHR13847:SF289">
    <property type="entry name" value="GLYCINE OXIDASE"/>
    <property type="match status" value="1"/>
</dbReference>
<dbReference type="RefSeq" id="WP_345636949.1">
    <property type="nucleotide sequence ID" value="NZ_BAABJQ010000030.1"/>
</dbReference>
<feature type="domain" description="FAD dependent oxidoreductase" evidence="6">
    <location>
        <begin position="7"/>
        <end position="378"/>
    </location>
</feature>
<keyword evidence="3" id="KW-0560">Oxidoreductase</keyword>
<dbReference type="Pfam" id="PF01266">
    <property type="entry name" value="DAO"/>
    <property type="match status" value="1"/>
</dbReference>
<accession>A0ABP9SM36</accession>
<name>A0ABP9SM36_9ACTN</name>
<dbReference type="EMBL" id="BAABJQ010000030">
    <property type="protein sequence ID" value="GAA5197647.1"/>
    <property type="molecule type" value="Genomic_DNA"/>
</dbReference>